<comment type="caution">
    <text evidence="5">The sequence shown here is derived from an EMBL/GenBank/DDBJ whole genome shotgun (WGS) entry which is preliminary data.</text>
</comment>
<name>A0AAE2SBR7_9BACT</name>
<sequence>MKKQEASPKNIPADYHDLIHEGLNGWMSIAAVYTNKQKNLKAVMDRWFVRAQREGADDYTRAICANSGSTRAILRRDIVSDEDWENDWFRRDFLHYFGVSDRLSSVVTLNDECEACIFLDRPLDAEPFTESEKNLIYLASAGTAELHKRMFLEHGAMVASSPLSKRERETYRYLLTEMSESQIADHMKLSAHTVHDYARGLYKKFGVKGRLGLMALVLGR</sequence>
<dbReference type="InterPro" id="IPR036388">
    <property type="entry name" value="WH-like_DNA-bd_sf"/>
</dbReference>
<dbReference type="InterPro" id="IPR000792">
    <property type="entry name" value="Tscrpt_reg_LuxR_C"/>
</dbReference>
<dbReference type="EMBL" id="JAENIG010000007">
    <property type="protein sequence ID" value="MBK1855543.1"/>
    <property type="molecule type" value="Genomic_DNA"/>
</dbReference>
<dbReference type="Pfam" id="PF00196">
    <property type="entry name" value="GerE"/>
    <property type="match status" value="1"/>
</dbReference>
<dbReference type="SMART" id="SM00421">
    <property type="entry name" value="HTH_LUXR"/>
    <property type="match status" value="1"/>
</dbReference>
<feature type="domain" description="HTH luxR-type" evidence="4">
    <location>
        <begin position="160"/>
        <end position="217"/>
    </location>
</feature>
<reference evidence="5" key="1">
    <citation type="submission" date="2021-01" db="EMBL/GenBank/DDBJ databases">
        <title>Modified the classification status of verrucomicrobia.</title>
        <authorList>
            <person name="Feng X."/>
        </authorList>
    </citation>
    <scope>NUCLEOTIDE SEQUENCE</scope>
    <source>
        <strain evidence="5">5K15</strain>
    </source>
</reference>
<evidence type="ECO:0000259" key="4">
    <source>
        <dbReference type="SMART" id="SM00421"/>
    </source>
</evidence>
<accession>A0AAE2SBR7</accession>
<evidence type="ECO:0000313" key="6">
    <source>
        <dbReference type="Proteomes" id="UP000634206"/>
    </source>
</evidence>
<keyword evidence="3" id="KW-0804">Transcription</keyword>
<evidence type="ECO:0000256" key="2">
    <source>
        <dbReference type="ARBA" id="ARBA00023125"/>
    </source>
</evidence>
<keyword evidence="2" id="KW-0238">DNA-binding</keyword>
<dbReference type="PANTHER" id="PTHR44688">
    <property type="entry name" value="DNA-BINDING TRANSCRIPTIONAL ACTIVATOR DEVR_DOSR"/>
    <property type="match status" value="1"/>
</dbReference>
<dbReference type="GO" id="GO:0006355">
    <property type="term" value="P:regulation of DNA-templated transcription"/>
    <property type="evidence" value="ECO:0007669"/>
    <property type="project" value="InterPro"/>
</dbReference>
<dbReference type="SUPFAM" id="SSF46894">
    <property type="entry name" value="C-terminal effector domain of the bipartite response regulators"/>
    <property type="match status" value="1"/>
</dbReference>
<keyword evidence="1" id="KW-0805">Transcription regulation</keyword>
<dbReference type="PANTHER" id="PTHR44688:SF16">
    <property type="entry name" value="DNA-BINDING TRANSCRIPTIONAL ACTIVATOR DEVR_DOSR"/>
    <property type="match status" value="1"/>
</dbReference>
<evidence type="ECO:0000256" key="3">
    <source>
        <dbReference type="ARBA" id="ARBA00023163"/>
    </source>
</evidence>
<dbReference type="Gene3D" id="1.10.10.10">
    <property type="entry name" value="Winged helix-like DNA-binding domain superfamily/Winged helix DNA-binding domain"/>
    <property type="match status" value="1"/>
</dbReference>
<proteinExistence type="predicted"/>
<dbReference type="AlphaFoldDB" id="A0AAE2SBR7"/>
<organism evidence="5 6">
    <name type="scientific">Oceaniferula flava</name>
    <dbReference type="NCBI Taxonomy" id="2800421"/>
    <lineage>
        <taxon>Bacteria</taxon>
        <taxon>Pseudomonadati</taxon>
        <taxon>Verrucomicrobiota</taxon>
        <taxon>Verrucomicrobiia</taxon>
        <taxon>Verrucomicrobiales</taxon>
        <taxon>Verrucomicrobiaceae</taxon>
        <taxon>Oceaniferula</taxon>
    </lineage>
</organism>
<dbReference type="GO" id="GO:0003677">
    <property type="term" value="F:DNA binding"/>
    <property type="evidence" value="ECO:0007669"/>
    <property type="project" value="UniProtKB-KW"/>
</dbReference>
<keyword evidence="6" id="KW-1185">Reference proteome</keyword>
<dbReference type="InterPro" id="IPR016032">
    <property type="entry name" value="Sig_transdc_resp-reg_C-effctor"/>
</dbReference>
<gene>
    <name evidence="5" type="ORF">JIN83_11275</name>
</gene>
<evidence type="ECO:0000313" key="5">
    <source>
        <dbReference type="EMBL" id="MBK1855543.1"/>
    </source>
</evidence>
<evidence type="ECO:0000256" key="1">
    <source>
        <dbReference type="ARBA" id="ARBA00023015"/>
    </source>
</evidence>
<dbReference type="Proteomes" id="UP000634206">
    <property type="component" value="Unassembled WGS sequence"/>
</dbReference>
<protein>
    <recommendedName>
        <fullName evidence="4">HTH luxR-type domain-containing protein</fullName>
    </recommendedName>
</protein>
<dbReference type="RefSeq" id="WP_309490155.1">
    <property type="nucleotide sequence ID" value="NZ_JAENIG010000007.1"/>
</dbReference>